<dbReference type="SUPFAM" id="SSF48403">
    <property type="entry name" value="Ankyrin repeat"/>
    <property type="match status" value="1"/>
</dbReference>
<dbReference type="Proteomes" id="UP000252289">
    <property type="component" value="Unassembled WGS sequence"/>
</dbReference>
<dbReference type="InterPro" id="IPR002110">
    <property type="entry name" value="Ankyrin_rpt"/>
</dbReference>
<reference evidence="4 5" key="1">
    <citation type="journal article" date="2018" name="Microbiome">
        <title>Fine metagenomic profile of the Mediterranean stratified and mixed water columns revealed by assembly and recruitment.</title>
        <authorList>
            <person name="Haro-Moreno J.M."/>
            <person name="Lopez-Perez M."/>
            <person name="De La Torre J.R."/>
            <person name="Picazo A."/>
            <person name="Camacho A."/>
            <person name="Rodriguez-Valera F."/>
        </authorList>
    </citation>
    <scope>NUCLEOTIDE SEQUENCE [LARGE SCALE GENOMIC DNA]</scope>
    <source>
        <strain evidence="4">MED-G50</strain>
    </source>
</reference>
<comment type="caution">
    <text evidence="4">The sequence shown here is derived from an EMBL/GenBank/DDBJ whole genome shotgun (WGS) entry which is preliminary data.</text>
</comment>
<evidence type="ECO:0000313" key="5">
    <source>
        <dbReference type="Proteomes" id="UP000252289"/>
    </source>
</evidence>
<dbReference type="PROSITE" id="PS50297">
    <property type="entry name" value="ANK_REP_REGION"/>
    <property type="match status" value="2"/>
</dbReference>
<keyword evidence="2 3" id="KW-0040">ANK repeat</keyword>
<dbReference type="PROSITE" id="PS50088">
    <property type="entry name" value="ANK_REPEAT"/>
    <property type="match status" value="2"/>
</dbReference>
<feature type="repeat" description="ANK" evidence="3">
    <location>
        <begin position="114"/>
        <end position="146"/>
    </location>
</feature>
<evidence type="ECO:0000256" key="1">
    <source>
        <dbReference type="ARBA" id="ARBA00022737"/>
    </source>
</evidence>
<gene>
    <name evidence="4" type="ORF">DBW64_00925</name>
</gene>
<feature type="repeat" description="ANK" evidence="3">
    <location>
        <begin position="147"/>
        <end position="179"/>
    </location>
</feature>
<dbReference type="SMART" id="SM00248">
    <property type="entry name" value="ANK"/>
    <property type="match status" value="3"/>
</dbReference>
<dbReference type="AlphaFoldDB" id="A0A368EN00"/>
<proteinExistence type="predicted"/>
<dbReference type="PANTHER" id="PTHR24171">
    <property type="entry name" value="ANKYRIN REPEAT DOMAIN-CONTAINING PROTEIN 39-RELATED"/>
    <property type="match status" value="1"/>
</dbReference>
<evidence type="ECO:0000256" key="2">
    <source>
        <dbReference type="ARBA" id="ARBA00023043"/>
    </source>
</evidence>
<evidence type="ECO:0000313" key="4">
    <source>
        <dbReference type="EMBL" id="RCL85449.1"/>
    </source>
</evidence>
<dbReference type="Gene3D" id="1.25.40.20">
    <property type="entry name" value="Ankyrin repeat-containing domain"/>
    <property type="match status" value="1"/>
</dbReference>
<name>A0A368EN00_9PROT</name>
<dbReference type="Pfam" id="PF12796">
    <property type="entry name" value="Ank_2"/>
    <property type="match status" value="1"/>
</dbReference>
<evidence type="ECO:0000256" key="3">
    <source>
        <dbReference type="PROSITE-ProRule" id="PRU00023"/>
    </source>
</evidence>
<keyword evidence="1" id="KW-0677">Repeat</keyword>
<organism evidence="4 5">
    <name type="scientific">PS1 clade bacterium</name>
    <dbReference type="NCBI Taxonomy" id="2175152"/>
    <lineage>
        <taxon>Bacteria</taxon>
        <taxon>Pseudomonadati</taxon>
        <taxon>Pseudomonadota</taxon>
        <taxon>Alphaproteobacteria</taxon>
        <taxon>PS1 clade</taxon>
    </lineage>
</organism>
<dbReference type="PANTHER" id="PTHR24171:SF9">
    <property type="entry name" value="ANKYRIN REPEAT DOMAIN-CONTAINING PROTEIN 39"/>
    <property type="match status" value="1"/>
</dbReference>
<sequence length="204" mass="22304">MLDKDVTAMQLDSLENIKKGFRSLRTFGFCLCLTILTVPLKANAQGFGKESDMVKGAKNNSVGVMERGFIEGHSPNSRSREGDPVLVIVAENGYELGVRYLISRGARVNDRGLNNRTPLGVAAAAGHSAILEHLLKGGADPDKTGLRREVPLIRAARNGHLEAVKVLIENGAYPDDTDLTGRTALDWAREQRHRKIVSYLEAQE</sequence>
<protein>
    <submittedName>
        <fullName evidence="4">Ankyrin repeat domain-containing protein</fullName>
    </submittedName>
</protein>
<dbReference type="Pfam" id="PF13637">
    <property type="entry name" value="Ank_4"/>
    <property type="match status" value="1"/>
</dbReference>
<accession>A0A368EN00</accession>
<dbReference type="InterPro" id="IPR036770">
    <property type="entry name" value="Ankyrin_rpt-contain_sf"/>
</dbReference>
<dbReference type="EMBL" id="QOQK01000002">
    <property type="protein sequence ID" value="RCL85449.1"/>
    <property type="molecule type" value="Genomic_DNA"/>
</dbReference>